<gene>
    <name evidence="1" type="ORF">LIER_22449</name>
</gene>
<evidence type="ECO:0008006" key="3">
    <source>
        <dbReference type="Google" id="ProtNLM"/>
    </source>
</evidence>
<proteinExistence type="predicted"/>
<evidence type="ECO:0000313" key="2">
    <source>
        <dbReference type="Proteomes" id="UP001454036"/>
    </source>
</evidence>
<keyword evidence="2" id="KW-1185">Reference proteome</keyword>
<sequence length="90" mass="10840">MMETLPCWVQIWNLPLGFIEVEMGRAVGAHIGKVLDVDTRSLEQQLWAIWHEYFNCEDKYNDEAAKNLRVNKYDPWMLVRWERLTNTRKK</sequence>
<dbReference type="Proteomes" id="UP001454036">
    <property type="component" value="Unassembled WGS sequence"/>
</dbReference>
<comment type="caution">
    <text evidence="1">The sequence shown here is derived from an EMBL/GenBank/DDBJ whole genome shotgun (WGS) entry which is preliminary data.</text>
</comment>
<evidence type="ECO:0000313" key="1">
    <source>
        <dbReference type="EMBL" id="GAA0167536.1"/>
    </source>
</evidence>
<dbReference type="AlphaFoldDB" id="A0AAV3QWG0"/>
<dbReference type="EMBL" id="BAABME010006130">
    <property type="protein sequence ID" value="GAA0167536.1"/>
    <property type="molecule type" value="Genomic_DNA"/>
</dbReference>
<protein>
    <recommendedName>
        <fullName evidence="3">DUF4283 domain-containing protein</fullName>
    </recommendedName>
</protein>
<name>A0AAV3QWG0_LITER</name>
<organism evidence="1 2">
    <name type="scientific">Lithospermum erythrorhizon</name>
    <name type="common">Purple gromwell</name>
    <name type="synonym">Lithospermum officinale var. erythrorhizon</name>
    <dbReference type="NCBI Taxonomy" id="34254"/>
    <lineage>
        <taxon>Eukaryota</taxon>
        <taxon>Viridiplantae</taxon>
        <taxon>Streptophyta</taxon>
        <taxon>Embryophyta</taxon>
        <taxon>Tracheophyta</taxon>
        <taxon>Spermatophyta</taxon>
        <taxon>Magnoliopsida</taxon>
        <taxon>eudicotyledons</taxon>
        <taxon>Gunneridae</taxon>
        <taxon>Pentapetalae</taxon>
        <taxon>asterids</taxon>
        <taxon>lamiids</taxon>
        <taxon>Boraginales</taxon>
        <taxon>Boraginaceae</taxon>
        <taxon>Boraginoideae</taxon>
        <taxon>Lithospermeae</taxon>
        <taxon>Lithospermum</taxon>
    </lineage>
</organism>
<accession>A0AAV3QWG0</accession>
<reference evidence="1 2" key="1">
    <citation type="submission" date="2024-01" db="EMBL/GenBank/DDBJ databases">
        <title>The complete chloroplast genome sequence of Lithospermum erythrorhizon: insights into the phylogenetic relationship among Boraginaceae species and the maternal lineages of purple gromwells.</title>
        <authorList>
            <person name="Okada T."/>
            <person name="Watanabe K."/>
        </authorList>
    </citation>
    <scope>NUCLEOTIDE SEQUENCE [LARGE SCALE GENOMIC DNA]</scope>
</reference>